<dbReference type="Proteomes" id="UP001415857">
    <property type="component" value="Unassembled WGS sequence"/>
</dbReference>
<organism evidence="2 3">
    <name type="scientific">Liquidambar formosana</name>
    <name type="common">Formosan gum</name>
    <dbReference type="NCBI Taxonomy" id="63359"/>
    <lineage>
        <taxon>Eukaryota</taxon>
        <taxon>Viridiplantae</taxon>
        <taxon>Streptophyta</taxon>
        <taxon>Embryophyta</taxon>
        <taxon>Tracheophyta</taxon>
        <taxon>Spermatophyta</taxon>
        <taxon>Magnoliopsida</taxon>
        <taxon>eudicotyledons</taxon>
        <taxon>Gunneridae</taxon>
        <taxon>Pentapetalae</taxon>
        <taxon>Saxifragales</taxon>
        <taxon>Altingiaceae</taxon>
        <taxon>Liquidambar</taxon>
    </lineage>
</organism>
<reference evidence="2 3" key="1">
    <citation type="journal article" date="2024" name="Plant J.">
        <title>Genome sequences and population genomics reveal climatic adaptation and genomic divergence between two closely related sweetgum species.</title>
        <authorList>
            <person name="Xu W.Q."/>
            <person name="Ren C.Q."/>
            <person name="Zhang X.Y."/>
            <person name="Comes H.P."/>
            <person name="Liu X.H."/>
            <person name="Li Y.G."/>
            <person name="Kettle C.J."/>
            <person name="Jalonen R."/>
            <person name="Gaisberger H."/>
            <person name="Ma Y.Z."/>
            <person name="Qiu Y.X."/>
        </authorList>
    </citation>
    <scope>NUCLEOTIDE SEQUENCE [LARGE SCALE GENOMIC DNA]</scope>
    <source>
        <strain evidence="2">Hangzhou</strain>
    </source>
</reference>
<dbReference type="EMBL" id="JBBPBK010000002">
    <property type="protein sequence ID" value="KAK9289594.1"/>
    <property type="molecule type" value="Genomic_DNA"/>
</dbReference>
<dbReference type="InterPro" id="IPR002885">
    <property type="entry name" value="PPR_rpt"/>
</dbReference>
<dbReference type="PANTHER" id="PTHR47926">
    <property type="entry name" value="PENTATRICOPEPTIDE REPEAT-CONTAINING PROTEIN"/>
    <property type="match status" value="1"/>
</dbReference>
<dbReference type="GO" id="GO:0003723">
    <property type="term" value="F:RNA binding"/>
    <property type="evidence" value="ECO:0007669"/>
    <property type="project" value="InterPro"/>
</dbReference>
<protein>
    <recommendedName>
        <fullName evidence="4">Pentatricopeptide repeat-containing protein</fullName>
    </recommendedName>
</protein>
<dbReference type="InterPro" id="IPR046960">
    <property type="entry name" value="PPR_At4g14850-like_plant"/>
</dbReference>
<dbReference type="Gene3D" id="1.25.40.10">
    <property type="entry name" value="Tetratricopeptide repeat domain"/>
    <property type="match status" value="1"/>
</dbReference>
<evidence type="ECO:0000313" key="2">
    <source>
        <dbReference type="EMBL" id="KAK9289594.1"/>
    </source>
</evidence>
<dbReference type="Pfam" id="PF01535">
    <property type="entry name" value="PPR"/>
    <property type="match status" value="1"/>
</dbReference>
<dbReference type="Pfam" id="PF20431">
    <property type="entry name" value="E_motif"/>
    <property type="match status" value="1"/>
</dbReference>
<dbReference type="NCBIfam" id="TIGR00756">
    <property type="entry name" value="PPR"/>
    <property type="match status" value="1"/>
</dbReference>
<keyword evidence="1" id="KW-0677">Repeat</keyword>
<evidence type="ECO:0000313" key="3">
    <source>
        <dbReference type="Proteomes" id="UP001415857"/>
    </source>
</evidence>
<dbReference type="GO" id="GO:0009451">
    <property type="term" value="P:RNA modification"/>
    <property type="evidence" value="ECO:0007669"/>
    <property type="project" value="InterPro"/>
</dbReference>
<evidence type="ECO:0008006" key="4">
    <source>
        <dbReference type="Google" id="ProtNLM"/>
    </source>
</evidence>
<proteinExistence type="predicted"/>
<keyword evidence="3" id="KW-1185">Reference proteome</keyword>
<dbReference type="InterPro" id="IPR046848">
    <property type="entry name" value="E_motif"/>
</dbReference>
<dbReference type="AlphaFoldDB" id="A0AAP0S9K6"/>
<dbReference type="FunFam" id="1.25.40.10:FF:000158">
    <property type="entry name" value="pentatricopeptide repeat-containing protein At2g33680"/>
    <property type="match status" value="1"/>
</dbReference>
<accession>A0AAP0S9K6</accession>
<sequence>MRSLGIRPNQVTFVGVLTACSHVGLVEDGLQLYRTMETEHGIVPTIEHCSCVVDLLARAGCLNAAEGFINKMAFDPDIVVWKTLLAACKTHGNVEVGKRAAENILKIDPSSSAAHVLLCNIYASTGSWEQVARLRGLMKQRGIKKVPGQSWIEFKDRIHVFVAEDILHPEREKIYTILEELWLQMLDAGYRPFQK</sequence>
<dbReference type="PANTHER" id="PTHR47926:SF420">
    <property type="entry name" value="REPEAT-CONTAINING PROTEIN, PUTATIVE-RELATED"/>
    <property type="match status" value="1"/>
</dbReference>
<dbReference type="GO" id="GO:0099402">
    <property type="term" value="P:plant organ development"/>
    <property type="evidence" value="ECO:0007669"/>
    <property type="project" value="UniProtKB-ARBA"/>
</dbReference>
<gene>
    <name evidence="2" type="ORF">L1049_007750</name>
</gene>
<dbReference type="InterPro" id="IPR011990">
    <property type="entry name" value="TPR-like_helical_dom_sf"/>
</dbReference>
<dbReference type="PROSITE" id="PS51257">
    <property type="entry name" value="PROKAR_LIPOPROTEIN"/>
    <property type="match status" value="1"/>
</dbReference>
<comment type="caution">
    <text evidence="2">The sequence shown here is derived from an EMBL/GenBank/DDBJ whole genome shotgun (WGS) entry which is preliminary data.</text>
</comment>
<evidence type="ECO:0000256" key="1">
    <source>
        <dbReference type="ARBA" id="ARBA00022737"/>
    </source>
</evidence>
<name>A0AAP0S9K6_LIQFO</name>